<keyword evidence="1" id="KW-0472">Membrane</keyword>
<feature type="transmembrane region" description="Helical" evidence="1">
    <location>
        <begin position="63"/>
        <end position="84"/>
    </location>
</feature>
<protein>
    <submittedName>
        <fullName evidence="2">Uncharacterized protein</fullName>
    </submittedName>
</protein>
<feature type="non-terminal residue" evidence="2">
    <location>
        <position position="1"/>
    </location>
</feature>
<dbReference type="EMBL" id="HACM01000449">
    <property type="protein sequence ID" value="CRZ00891.1"/>
    <property type="molecule type" value="Transcribed_RNA"/>
</dbReference>
<feature type="transmembrane region" description="Helical" evidence="1">
    <location>
        <begin position="6"/>
        <end position="25"/>
    </location>
</feature>
<organism evidence="2">
    <name type="scientific">Spongospora subterranea</name>
    <dbReference type="NCBI Taxonomy" id="70186"/>
    <lineage>
        <taxon>Eukaryota</taxon>
        <taxon>Sar</taxon>
        <taxon>Rhizaria</taxon>
        <taxon>Endomyxa</taxon>
        <taxon>Phytomyxea</taxon>
        <taxon>Plasmodiophorida</taxon>
        <taxon>Plasmodiophoridae</taxon>
        <taxon>Spongospora</taxon>
    </lineage>
</organism>
<keyword evidence="1" id="KW-1133">Transmembrane helix</keyword>
<dbReference type="AlphaFoldDB" id="A0A0H5QHV1"/>
<name>A0A0H5QHV1_9EUKA</name>
<reference evidence="2" key="1">
    <citation type="submission" date="2015-04" db="EMBL/GenBank/DDBJ databases">
        <title>The genome sequence of the plant pathogenic Rhizarian Plasmodiophora brassicae reveals insights in its biotrophic life cycle and the origin of chitin synthesis.</title>
        <authorList>
            <person name="Schwelm A."/>
            <person name="Fogelqvist J."/>
            <person name="Knaust A."/>
            <person name="Julke S."/>
            <person name="Lilja T."/>
            <person name="Dhandapani V."/>
            <person name="Bonilla-Rosso G."/>
            <person name="Karlsson M."/>
            <person name="Shevchenko A."/>
            <person name="Choi S.R."/>
            <person name="Kim H.G."/>
            <person name="Park J.Y."/>
            <person name="Lim Y.P."/>
            <person name="Ludwig-Muller J."/>
            <person name="Dixelius C."/>
        </authorList>
    </citation>
    <scope>NUCLEOTIDE SEQUENCE</scope>
    <source>
        <tissue evidence="2">Potato root galls</tissue>
    </source>
</reference>
<proteinExistence type="predicted"/>
<sequence>SFLVQLVQLHLLVFIVFSVPFIFSSPFTKSIFFRNPIFQFQLFWSIYPLVQLLVIISHLGFCYFGLSSFLADLFCSILLIFSLFEKFLFSRFVFLTGVVI</sequence>
<feature type="transmembrane region" description="Helical" evidence="1">
    <location>
        <begin position="37"/>
        <end position="57"/>
    </location>
</feature>
<accession>A0A0H5QHV1</accession>
<keyword evidence="1" id="KW-0812">Transmembrane</keyword>
<evidence type="ECO:0000313" key="2">
    <source>
        <dbReference type="EMBL" id="CRZ00891.1"/>
    </source>
</evidence>
<evidence type="ECO:0000256" key="1">
    <source>
        <dbReference type="SAM" id="Phobius"/>
    </source>
</evidence>